<evidence type="ECO:0000313" key="7">
    <source>
        <dbReference type="Proteomes" id="UP001201161"/>
    </source>
</evidence>
<feature type="domain" description="RNA polymerase sigma-70" evidence="5">
    <location>
        <begin position="332"/>
        <end position="358"/>
    </location>
</feature>
<keyword evidence="7" id="KW-1185">Reference proteome</keyword>
<dbReference type="Pfam" id="PF04545">
    <property type="entry name" value="Sigma70_r4"/>
    <property type="match status" value="1"/>
</dbReference>
<dbReference type="PROSITE" id="PS00716">
    <property type="entry name" value="SIGMA70_2"/>
    <property type="match status" value="1"/>
</dbReference>
<accession>A0ABS9H8S1</accession>
<dbReference type="Pfam" id="PF04542">
    <property type="entry name" value="Sigma70_r2"/>
    <property type="match status" value="1"/>
</dbReference>
<dbReference type="PANTHER" id="PTHR30603:SF47">
    <property type="entry name" value="RNA POLYMERASE SIGMA FACTOR SIGD, CHLOROPLASTIC"/>
    <property type="match status" value="1"/>
</dbReference>
<dbReference type="CDD" id="cd06171">
    <property type="entry name" value="Sigma70_r4"/>
    <property type="match status" value="1"/>
</dbReference>
<evidence type="ECO:0000256" key="1">
    <source>
        <dbReference type="ARBA" id="ARBA00023015"/>
    </source>
</evidence>
<dbReference type="InterPro" id="IPR036388">
    <property type="entry name" value="WH-like_DNA-bd_sf"/>
</dbReference>
<dbReference type="Proteomes" id="UP001201161">
    <property type="component" value="Unassembled WGS sequence"/>
</dbReference>
<dbReference type="SUPFAM" id="SSF88659">
    <property type="entry name" value="Sigma3 and sigma4 domains of RNA polymerase sigma factors"/>
    <property type="match status" value="2"/>
</dbReference>
<dbReference type="InterPro" id="IPR007624">
    <property type="entry name" value="RNA_pol_sigma70_r3"/>
</dbReference>
<evidence type="ECO:0000256" key="4">
    <source>
        <dbReference type="ARBA" id="ARBA00023163"/>
    </source>
</evidence>
<protein>
    <submittedName>
        <fullName evidence="6">RNA polymerase sigma factor RpoD/SigA</fullName>
    </submittedName>
</protein>
<evidence type="ECO:0000313" key="6">
    <source>
        <dbReference type="EMBL" id="MCF6376418.1"/>
    </source>
</evidence>
<evidence type="ECO:0000256" key="3">
    <source>
        <dbReference type="ARBA" id="ARBA00023125"/>
    </source>
</evidence>
<dbReference type="InterPro" id="IPR000943">
    <property type="entry name" value="RNA_pol_sigma70"/>
</dbReference>
<gene>
    <name evidence="6" type="ORF">L2K70_02260</name>
</gene>
<dbReference type="InterPro" id="IPR007627">
    <property type="entry name" value="RNA_pol_sigma70_r2"/>
</dbReference>
<dbReference type="InterPro" id="IPR013324">
    <property type="entry name" value="RNA_pol_sigma_r3/r4-like"/>
</dbReference>
<keyword evidence="2" id="KW-0731">Sigma factor</keyword>
<dbReference type="InterPro" id="IPR007630">
    <property type="entry name" value="RNA_pol_sigma70_r4"/>
</dbReference>
<dbReference type="EMBL" id="JAKJHZ010000003">
    <property type="protein sequence ID" value="MCF6376418.1"/>
    <property type="molecule type" value="Genomic_DNA"/>
</dbReference>
<evidence type="ECO:0000259" key="5">
    <source>
        <dbReference type="PROSITE" id="PS00716"/>
    </source>
</evidence>
<organism evidence="6 7">
    <name type="scientific">Nocardioides potassii</name>
    <dbReference type="NCBI Taxonomy" id="2911371"/>
    <lineage>
        <taxon>Bacteria</taxon>
        <taxon>Bacillati</taxon>
        <taxon>Actinomycetota</taxon>
        <taxon>Actinomycetes</taxon>
        <taxon>Propionibacteriales</taxon>
        <taxon>Nocardioidaceae</taxon>
        <taxon>Nocardioides</taxon>
    </lineage>
</organism>
<comment type="caution">
    <text evidence="6">The sequence shown here is derived from an EMBL/GenBank/DDBJ whole genome shotgun (WGS) entry which is preliminary data.</text>
</comment>
<dbReference type="NCBIfam" id="TIGR02937">
    <property type="entry name" value="sigma70-ECF"/>
    <property type="match status" value="1"/>
</dbReference>
<dbReference type="InterPro" id="IPR050239">
    <property type="entry name" value="Sigma-70_RNA_pol_init_factors"/>
</dbReference>
<proteinExistence type="predicted"/>
<sequence>MTPDIRQQLLAALASRLDGASIKRSAVEEAILSASGGVGLRAHVDQLLAEAGIEVVEDVVVEVDPMPPATQPAPVVAVDPIQAARRRLELDRGRAPDRLAKIILKAEEEVGLTLLARPDGVQLDAGGFAHLEGEAKEAADAMVLHNMGLIHSVAQRLGGQGLEYDDLVASGIPGLVRAVEKFDPYRGLKFSTYAMHWVRQSITRAIDNEGRVVRLPVHVIESIRQVKAAQERLTVDGKMPAWSEIAKACHMSVDRVEELLMLAPAVVSLDKPVGNDGITLGDLVDRPVRREPVEVHGMDGDDLQPLLDCLVEREADILRRRHGLPPYDDSATLDDIGKVYGVTRERIRQIETKAMKNIRKVLGVEDPKKATAEAQESQEAS</sequence>
<dbReference type="SUPFAM" id="SSF88946">
    <property type="entry name" value="Sigma2 domain of RNA polymerase sigma factors"/>
    <property type="match status" value="1"/>
</dbReference>
<dbReference type="InterPro" id="IPR014284">
    <property type="entry name" value="RNA_pol_sigma-70_dom"/>
</dbReference>
<dbReference type="PRINTS" id="PR00046">
    <property type="entry name" value="SIGMA70FCT"/>
</dbReference>
<evidence type="ECO:0000256" key="2">
    <source>
        <dbReference type="ARBA" id="ARBA00023082"/>
    </source>
</evidence>
<reference evidence="6 7" key="1">
    <citation type="submission" date="2022-01" db="EMBL/GenBank/DDBJ databases">
        <title>Nocardioides sp. nov., an actinomycete isolated from mining soil.</title>
        <authorList>
            <person name="Liu L."/>
        </authorList>
    </citation>
    <scope>NUCLEOTIDE SEQUENCE [LARGE SCALE GENOMIC DNA]</scope>
    <source>
        <strain evidence="6 7">KLBMP 9356</strain>
    </source>
</reference>
<dbReference type="Gene3D" id="1.10.601.10">
    <property type="entry name" value="RNA Polymerase Primary Sigma Factor"/>
    <property type="match status" value="1"/>
</dbReference>
<dbReference type="Pfam" id="PF04539">
    <property type="entry name" value="Sigma70_r3"/>
    <property type="match status" value="1"/>
</dbReference>
<keyword evidence="1" id="KW-0805">Transcription regulation</keyword>
<dbReference type="PANTHER" id="PTHR30603">
    <property type="entry name" value="RNA POLYMERASE SIGMA FACTOR RPO"/>
    <property type="match status" value="1"/>
</dbReference>
<dbReference type="Gene3D" id="1.10.10.10">
    <property type="entry name" value="Winged helix-like DNA-binding domain superfamily/Winged helix DNA-binding domain"/>
    <property type="match status" value="2"/>
</dbReference>
<dbReference type="RefSeq" id="WP_236398381.1">
    <property type="nucleotide sequence ID" value="NZ_JAKJHZ010000003.1"/>
</dbReference>
<keyword evidence="3" id="KW-0238">DNA-binding</keyword>
<keyword evidence="4" id="KW-0804">Transcription</keyword>
<name>A0ABS9H8S1_9ACTN</name>
<dbReference type="InterPro" id="IPR013325">
    <property type="entry name" value="RNA_pol_sigma_r2"/>
</dbReference>